<dbReference type="HOGENOM" id="CLU_885570_0_0_1"/>
<dbReference type="PANTHER" id="PTHR12752:SF5">
    <property type="entry name" value="PLECKSTRIN HOMOLOGY DOMAIN-CONTAINING FAMILY A MEMBER 6"/>
    <property type="match status" value="1"/>
</dbReference>
<feature type="domain" description="WW" evidence="3">
    <location>
        <begin position="53"/>
        <end position="86"/>
    </location>
</feature>
<feature type="compositionally biased region" description="Polar residues" evidence="1">
    <location>
        <begin position="152"/>
        <end position="166"/>
    </location>
</feature>
<evidence type="ECO:0008006" key="6">
    <source>
        <dbReference type="Google" id="ProtNLM"/>
    </source>
</evidence>
<protein>
    <recommendedName>
        <fullName evidence="6">Pleckstrin homology domain containing A5</fullName>
    </recommendedName>
</protein>
<evidence type="ECO:0000313" key="4">
    <source>
        <dbReference type="Ensembl" id="ENSPSIP00000006793.1"/>
    </source>
</evidence>
<dbReference type="PANTHER" id="PTHR12752">
    <property type="entry name" value="PHOSPHOINOSITOL 3-PHOSPHATE-BINDING PROTEIN"/>
    <property type="match status" value="1"/>
</dbReference>
<evidence type="ECO:0000256" key="1">
    <source>
        <dbReference type="SAM" id="MobiDB-lite"/>
    </source>
</evidence>
<dbReference type="PROSITE" id="PS50003">
    <property type="entry name" value="PH_DOMAIN"/>
    <property type="match status" value="1"/>
</dbReference>
<name>K7FFI3_PELSI</name>
<accession>K7FFI3</accession>
<dbReference type="EMBL" id="AGCU01153164">
    <property type="status" value="NOT_ANNOTATED_CDS"/>
    <property type="molecule type" value="Genomic_DNA"/>
</dbReference>
<proteinExistence type="predicted"/>
<dbReference type="InterPro" id="IPR036020">
    <property type="entry name" value="WW_dom_sf"/>
</dbReference>
<dbReference type="InterPro" id="IPR001202">
    <property type="entry name" value="WW_dom"/>
</dbReference>
<dbReference type="PROSITE" id="PS50020">
    <property type="entry name" value="WW_DOMAIN_2"/>
    <property type="match status" value="2"/>
</dbReference>
<dbReference type="SUPFAM" id="SSF51045">
    <property type="entry name" value="WW domain"/>
    <property type="match status" value="2"/>
</dbReference>
<dbReference type="EMBL" id="AGCU01153167">
    <property type="status" value="NOT_ANNOTATED_CDS"/>
    <property type="molecule type" value="Genomic_DNA"/>
</dbReference>
<dbReference type="Ensembl" id="ENSPSIT00000006831.1">
    <property type="protein sequence ID" value="ENSPSIP00000006793.1"/>
    <property type="gene ID" value="ENSPSIG00000006285.1"/>
</dbReference>
<evidence type="ECO:0000259" key="2">
    <source>
        <dbReference type="PROSITE" id="PS50003"/>
    </source>
</evidence>
<evidence type="ECO:0000259" key="3">
    <source>
        <dbReference type="PROSITE" id="PS50020"/>
    </source>
</evidence>
<dbReference type="SMART" id="SM00456">
    <property type="entry name" value="WW"/>
    <property type="match status" value="2"/>
</dbReference>
<feature type="domain" description="PH" evidence="2">
    <location>
        <begin position="163"/>
        <end position="197"/>
    </location>
</feature>
<dbReference type="EMBL" id="AGCU01153165">
    <property type="status" value="NOT_ANNOTATED_CDS"/>
    <property type="molecule type" value="Genomic_DNA"/>
</dbReference>
<dbReference type="AlphaFoldDB" id="K7FFI3"/>
<keyword evidence="5" id="KW-1185">Reference proteome</keyword>
<dbReference type="EMBL" id="AGCU01153163">
    <property type="status" value="NOT_ANNOTATED_CDS"/>
    <property type="molecule type" value="Genomic_DNA"/>
</dbReference>
<feature type="compositionally biased region" description="Low complexity" evidence="1">
    <location>
        <begin position="118"/>
        <end position="128"/>
    </location>
</feature>
<dbReference type="InterPro" id="IPR001849">
    <property type="entry name" value="PH_domain"/>
</dbReference>
<dbReference type="eggNOG" id="KOG0940">
    <property type="taxonomic scope" value="Eukaryota"/>
</dbReference>
<dbReference type="EMBL" id="AGCU01153166">
    <property type="status" value="NOT_ANNOTATED_CDS"/>
    <property type="molecule type" value="Genomic_DNA"/>
</dbReference>
<dbReference type="Pfam" id="PF00169">
    <property type="entry name" value="PH"/>
    <property type="match status" value="1"/>
</dbReference>
<dbReference type="InterPro" id="IPR011993">
    <property type="entry name" value="PH-like_dom_sf"/>
</dbReference>
<dbReference type="CDD" id="cd00201">
    <property type="entry name" value="WW"/>
    <property type="match status" value="1"/>
</dbReference>
<dbReference type="Gene3D" id="2.30.29.30">
    <property type="entry name" value="Pleckstrin-homology domain (PH domain)/Phosphotyrosine-binding domain (PTB)"/>
    <property type="match status" value="1"/>
</dbReference>
<dbReference type="EMBL" id="AGCU01153168">
    <property type="status" value="NOT_ANNOTATED_CDS"/>
    <property type="molecule type" value="Genomic_DNA"/>
</dbReference>
<feature type="region of interest" description="Disordered" evidence="1">
    <location>
        <begin position="105"/>
        <end position="166"/>
    </location>
</feature>
<reference evidence="5" key="2">
    <citation type="journal article" date="2013" name="Nat. Genet.">
        <title>The draft genomes of soft-shell turtle and green sea turtle yield insights into the development and evolution of the turtle-specific body plan.</title>
        <authorList>
            <person name="Wang Z."/>
            <person name="Pascual-Anaya J."/>
            <person name="Zadissa A."/>
            <person name="Li W."/>
            <person name="Niimura Y."/>
            <person name="Huang Z."/>
            <person name="Li C."/>
            <person name="White S."/>
            <person name="Xiong Z."/>
            <person name="Fang D."/>
            <person name="Wang B."/>
            <person name="Ming Y."/>
            <person name="Chen Y."/>
            <person name="Zheng Y."/>
            <person name="Kuraku S."/>
            <person name="Pignatelli M."/>
            <person name="Herrero J."/>
            <person name="Beal K."/>
            <person name="Nozawa M."/>
            <person name="Li Q."/>
            <person name="Wang J."/>
            <person name="Zhang H."/>
            <person name="Yu L."/>
            <person name="Shigenobu S."/>
            <person name="Wang J."/>
            <person name="Liu J."/>
            <person name="Flicek P."/>
            <person name="Searle S."/>
            <person name="Wang J."/>
            <person name="Kuratani S."/>
            <person name="Yin Y."/>
            <person name="Aken B."/>
            <person name="Zhang G."/>
            <person name="Irie N."/>
        </authorList>
    </citation>
    <scope>NUCLEOTIDE SEQUENCE [LARGE SCALE GENOMIC DNA]</scope>
    <source>
        <strain evidence="5">Daiwa-1</strain>
    </source>
</reference>
<organism evidence="4 5">
    <name type="scientific">Pelodiscus sinensis</name>
    <name type="common">Chinese softshell turtle</name>
    <name type="synonym">Trionyx sinensis</name>
    <dbReference type="NCBI Taxonomy" id="13735"/>
    <lineage>
        <taxon>Eukaryota</taxon>
        <taxon>Metazoa</taxon>
        <taxon>Chordata</taxon>
        <taxon>Craniata</taxon>
        <taxon>Vertebrata</taxon>
        <taxon>Euteleostomi</taxon>
        <taxon>Archelosauria</taxon>
        <taxon>Testudinata</taxon>
        <taxon>Testudines</taxon>
        <taxon>Cryptodira</taxon>
        <taxon>Trionychia</taxon>
        <taxon>Trionychidae</taxon>
        <taxon>Pelodiscus</taxon>
    </lineage>
</organism>
<dbReference type="Proteomes" id="UP000007267">
    <property type="component" value="Unassembled WGS sequence"/>
</dbReference>
<evidence type="ECO:0000313" key="5">
    <source>
        <dbReference type="Proteomes" id="UP000007267"/>
    </source>
</evidence>
<reference evidence="4" key="3">
    <citation type="submission" date="2025-08" db="UniProtKB">
        <authorList>
            <consortium name="Ensembl"/>
        </authorList>
    </citation>
    <scope>IDENTIFICATION</scope>
</reference>
<reference evidence="5" key="1">
    <citation type="submission" date="2011-10" db="EMBL/GenBank/DDBJ databases">
        <authorList>
            <consortium name="Soft-shell Turtle Genome Consortium"/>
        </authorList>
    </citation>
    <scope>NUCLEOTIDE SEQUENCE [LARGE SCALE GENOMIC DNA]</scope>
    <source>
        <strain evidence="5">Daiwa-1</strain>
    </source>
</reference>
<dbReference type="SUPFAM" id="SSF50729">
    <property type="entry name" value="PH domain-like"/>
    <property type="match status" value="1"/>
</dbReference>
<dbReference type="EMBL" id="AGCU01153162">
    <property type="status" value="NOT_ANNOTATED_CDS"/>
    <property type="molecule type" value="Genomic_DNA"/>
</dbReference>
<feature type="domain" description="WW" evidence="3">
    <location>
        <begin position="8"/>
        <end position="41"/>
    </location>
</feature>
<dbReference type="GeneTree" id="ENSGT00940000159692"/>
<dbReference type="STRING" id="13735.ENSPSIP00000006793"/>
<reference evidence="4" key="4">
    <citation type="submission" date="2025-09" db="UniProtKB">
        <authorList>
            <consortium name="Ensembl"/>
        </authorList>
    </citation>
    <scope>IDENTIFICATION</scope>
</reference>
<dbReference type="Gene3D" id="2.20.70.10">
    <property type="match status" value="2"/>
</dbReference>
<dbReference type="PROSITE" id="PS01159">
    <property type="entry name" value="WW_DOMAIN_1"/>
    <property type="match status" value="2"/>
</dbReference>
<sequence>MADDTTWLDLPGRWTYGVCGGGRVFFINDETQSTSWVHPGTGSPIQSGHFASTDLPKGWEAGVSCQGAIYFINHNERRTTFLHPVTGHIPEENARFDLQNSTLEMSSKAGGKRPATISSESSNHSMVSEGPPERPSGRASRPSRKGIAFGKRSNSMKRNPNAAVTKSGWLSKQASSGVKQWNKRWFVLVDRCLFYYKGMWREAVEQALVRAGGSLPLLLQRYVAGPGLTSHPMGPAGGGSSQGIYSTKAAPGLVSGQARLEPVSPSPSCCSPFYGVLAHALSPPPSATYFHSWQKQVPRTQAGQLGWNLRVRCR</sequence>